<keyword evidence="4" id="KW-1185">Reference proteome</keyword>
<comment type="caution">
    <text evidence="3">The sequence shown here is derived from an EMBL/GenBank/DDBJ whole genome shotgun (WGS) entry which is preliminary data.</text>
</comment>
<sequence length="214" mass="24299">MNECIVPAPRSSNDDRWINQHSRQVHECKEAEPEVLLIGDSIIQKLIYCDDIWSKISSLHPLNLGVGGDRTQNVLWRIQNGAMDETHPRAVLLHVGTNNNGNNPQQISEGILKIVDELQRIFPSAHIIVWGLLPRGEFPNKVWQRNDEVNEILQKNLEGRPLVEIICTGDRIIQPDNQISDKDLYDFLHLTSQGYVKAFSPVLEKLETILNSTA</sequence>
<dbReference type="InterPro" id="IPR036514">
    <property type="entry name" value="SGNH_hydro_sf"/>
</dbReference>
<proteinExistence type="inferred from homology"/>
<evidence type="ECO:0000313" key="3">
    <source>
        <dbReference type="EMBL" id="KAK7601319.1"/>
    </source>
</evidence>
<evidence type="ECO:0000259" key="2">
    <source>
        <dbReference type="Pfam" id="PF13472"/>
    </source>
</evidence>
<dbReference type="EMBL" id="JBBCAQ010000010">
    <property type="protein sequence ID" value="KAK7601319.1"/>
    <property type="molecule type" value="Genomic_DNA"/>
</dbReference>
<dbReference type="Proteomes" id="UP001367676">
    <property type="component" value="Unassembled WGS sequence"/>
</dbReference>
<evidence type="ECO:0000313" key="4">
    <source>
        <dbReference type="Proteomes" id="UP001367676"/>
    </source>
</evidence>
<accession>A0AAN9TYR5</accession>
<comment type="similarity">
    <text evidence="1">Belongs to the 'GDSL' lipolytic enzyme family. Platelet-activating factor acetylhydrolase IB beta/gamma subunits subfamily.</text>
</comment>
<dbReference type="SUPFAM" id="SSF52266">
    <property type="entry name" value="SGNH hydrolase"/>
    <property type="match status" value="1"/>
</dbReference>
<reference evidence="3 4" key="1">
    <citation type="submission" date="2024-03" db="EMBL/GenBank/DDBJ databases">
        <title>Adaptation during the transition from Ophiocordyceps entomopathogen to insect associate is accompanied by gene loss and intensified selection.</title>
        <authorList>
            <person name="Ward C.M."/>
            <person name="Onetto C.A."/>
            <person name="Borneman A.R."/>
        </authorList>
    </citation>
    <scope>NUCLEOTIDE SEQUENCE [LARGE SCALE GENOMIC DNA]</scope>
    <source>
        <strain evidence="3">AWRI1</strain>
        <tissue evidence="3">Single Adult Female</tissue>
    </source>
</reference>
<evidence type="ECO:0000256" key="1">
    <source>
        <dbReference type="ARBA" id="ARBA00038184"/>
    </source>
</evidence>
<feature type="domain" description="SGNH hydrolase-type esterase" evidence="2">
    <location>
        <begin position="38"/>
        <end position="195"/>
    </location>
</feature>
<dbReference type="AlphaFoldDB" id="A0AAN9TYR5"/>
<name>A0AAN9TYR5_9HEMI</name>
<dbReference type="PANTHER" id="PTHR11852">
    <property type="entry name" value="PLATELET-ACTIVATING FACTOR ACETYLHYDROLASE"/>
    <property type="match status" value="1"/>
</dbReference>
<dbReference type="Gene3D" id="3.40.50.1110">
    <property type="entry name" value="SGNH hydrolase"/>
    <property type="match status" value="1"/>
</dbReference>
<protein>
    <recommendedName>
        <fullName evidence="2">SGNH hydrolase-type esterase domain-containing protein</fullName>
    </recommendedName>
</protein>
<dbReference type="InterPro" id="IPR013830">
    <property type="entry name" value="SGNH_hydro"/>
</dbReference>
<gene>
    <name evidence="3" type="ORF">V9T40_008760</name>
</gene>
<dbReference type="PANTHER" id="PTHR11852:SF0">
    <property type="entry name" value="PLATELET-ACTIVATING FACTOR ACETYLHYDROLASE IB SUBUNIT BETA HOMOLOG"/>
    <property type="match status" value="1"/>
</dbReference>
<organism evidence="3 4">
    <name type="scientific">Parthenolecanium corni</name>
    <dbReference type="NCBI Taxonomy" id="536013"/>
    <lineage>
        <taxon>Eukaryota</taxon>
        <taxon>Metazoa</taxon>
        <taxon>Ecdysozoa</taxon>
        <taxon>Arthropoda</taxon>
        <taxon>Hexapoda</taxon>
        <taxon>Insecta</taxon>
        <taxon>Pterygota</taxon>
        <taxon>Neoptera</taxon>
        <taxon>Paraneoptera</taxon>
        <taxon>Hemiptera</taxon>
        <taxon>Sternorrhyncha</taxon>
        <taxon>Coccoidea</taxon>
        <taxon>Coccidae</taxon>
        <taxon>Parthenolecanium</taxon>
    </lineage>
</organism>
<dbReference type="Pfam" id="PF13472">
    <property type="entry name" value="Lipase_GDSL_2"/>
    <property type="match status" value="1"/>
</dbReference>